<evidence type="ECO:0000313" key="1">
    <source>
        <dbReference type="EMBL" id="KAF5328056.1"/>
    </source>
</evidence>
<sequence>MFAKAPKSDAVAALRFRAFAPLAKRFPKLVKHAQRAMEEYAIKHGYPAIDGCFGNPLEIASVRNVDQDIDVPPSVAGQPSQGEKIDVINVAVDTNTYVFMIRICLEYLYLRLLALFGGLDEIYVLSRDNIW</sequence>
<dbReference type="EMBL" id="JAACJJ010000006">
    <property type="protein sequence ID" value="KAF5328056.1"/>
    <property type="molecule type" value="Genomic_DNA"/>
</dbReference>
<comment type="caution">
    <text evidence="1">The sequence shown here is derived from an EMBL/GenBank/DDBJ whole genome shotgun (WGS) entry which is preliminary data.</text>
</comment>
<keyword evidence="2" id="KW-1185">Reference proteome</keyword>
<dbReference type="Proteomes" id="UP000567179">
    <property type="component" value="Unassembled WGS sequence"/>
</dbReference>
<accession>A0A8H5BRT7</accession>
<reference evidence="1 2" key="1">
    <citation type="journal article" date="2020" name="ISME J.">
        <title>Uncovering the hidden diversity of litter-decomposition mechanisms in mushroom-forming fungi.</title>
        <authorList>
            <person name="Floudas D."/>
            <person name="Bentzer J."/>
            <person name="Ahren D."/>
            <person name="Johansson T."/>
            <person name="Persson P."/>
            <person name="Tunlid A."/>
        </authorList>
    </citation>
    <scope>NUCLEOTIDE SEQUENCE [LARGE SCALE GENOMIC DNA]</scope>
    <source>
        <strain evidence="1 2">CBS 101986</strain>
    </source>
</reference>
<gene>
    <name evidence="1" type="ORF">D9619_013650</name>
</gene>
<organism evidence="1 2">
    <name type="scientific">Psilocybe cf. subviscida</name>
    <dbReference type="NCBI Taxonomy" id="2480587"/>
    <lineage>
        <taxon>Eukaryota</taxon>
        <taxon>Fungi</taxon>
        <taxon>Dikarya</taxon>
        <taxon>Basidiomycota</taxon>
        <taxon>Agaricomycotina</taxon>
        <taxon>Agaricomycetes</taxon>
        <taxon>Agaricomycetidae</taxon>
        <taxon>Agaricales</taxon>
        <taxon>Agaricineae</taxon>
        <taxon>Strophariaceae</taxon>
        <taxon>Psilocybe</taxon>
    </lineage>
</organism>
<proteinExistence type="predicted"/>
<evidence type="ECO:0000313" key="2">
    <source>
        <dbReference type="Proteomes" id="UP000567179"/>
    </source>
</evidence>
<protein>
    <submittedName>
        <fullName evidence="1">Uncharacterized protein</fullName>
    </submittedName>
</protein>
<name>A0A8H5BRT7_9AGAR</name>
<dbReference type="AlphaFoldDB" id="A0A8H5BRT7"/>